<evidence type="ECO:0000313" key="3">
    <source>
        <dbReference type="Proteomes" id="UP000215453"/>
    </source>
</evidence>
<feature type="signal peptide" evidence="1">
    <location>
        <begin position="1"/>
        <end position="16"/>
    </location>
</feature>
<feature type="chain" id="PRO_5012893291" description="4Fe-4S ferredoxin-type domain-containing protein" evidence="1">
    <location>
        <begin position="17"/>
        <end position="89"/>
    </location>
</feature>
<accession>A0A1Y6LJ76</accession>
<proteinExistence type="predicted"/>
<dbReference type="AlphaFoldDB" id="A0A1Y6LJ76"/>
<evidence type="ECO:0000256" key="1">
    <source>
        <dbReference type="SAM" id="SignalP"/>
    </source>
</evidence>
<dbReference type="Proteomes" id="UP000215453">
    <property type="component" value="Chromosome 4"/>
</dbReference>
<evidence type="ECO:0008006" key="4">
    <source>
        <dbReference type="Google" id="ProtNLM"/>
    </source>
</evidence>
<name>A0A1Y6LJ76_ZYMTR</name>
<keyword evidence="1" id="KW-0732">Signal</keyword>
<organism evidence="2 3">
    <name type="scientific">Zymoseptoria tritici ST99CH_1A5</name>
    <dbReference type="NCBI Taxonomy" id="1276529"/>
    <lineage>
        <taxon>Eukaryota</taxon>
        <taxon>Fungi</taxon>
        <taxon>Dikarya</taxon>
        <taxon>Ascomycota</taxon>
        <taxon>Pezizomycotina</taxon>
        <taxon>Dothideomycetes</taxon>
        <taxon>Dothideomycetidae</taxon>
        <taxon>Mycosphaerellales</taxon>
        <taxon>Mycosphaerellaceae</taxon>
        <taxon>Zymoseptoria</taxon>
    </lineage>
</organism>
<gene>
    <name evidence="2" type="ORF">ZT1A5_G4908</name>
</gene>
<reference evidence="2 3" key="1">
    <citation type="submission" date="2016-10" db="EMBL/GenBank/DDBJ databases">
        <authorList>
            <person name="Varghese N."/>
        </authorList>
    </citation>
    <scope>NUCLEOTIDE SEQUENCE [LARGE SCALE GENOMIC DNA]</scope>
</reference>
<sequence length="89" mass="9627">MRYIFAIALHSVLALALTYGTGCTLCHCCPTWMTWKEKNIPVTNGYWHTRTDPDGVTSVCTCQPPTAPDHLGRDSVKSGCLGKCLPGTG</sequence>
<dbReference type="EMBL" id="LT882679">
    <property type="protein sequence ID" value="SMY23468.1"/>
    <property type="molecule type" value="Genomic_DNA"/>
</dbReference>
<evidence type="ECO:0000313" key="2">
    <source>
        <dbReference type="EMBL" id="SMY23468.1"/>
    </source>
</evidence>
<protein>
    <recommendedName>
        <fullName evidence="4">4Fe-4S ferredoxin-type domain-containing protein</fullName>
    </recommendedName>
</protein>